<evidence type="ECO:0000256" key="6">
    <source>
        <dbReference type="SAM" id="MobiDB-lite"/>
    </source>
</evidence>
<dbReference type="SUPFAM" id="SSF103481">
    <property type="entry name" value="Multidrug resistance efflux transporter EmrE"/>
    <property type="match status" value="1"/>
</dbReference>
<evidence type="ECO:0000256" key="3">
    <source>
        <dbReference type="ARBA" id="ARBA00022989"/>
    </source>
</evidence>
<evidence type="ECO:0000259" key="9">
    <source>
        <dbReference type="PROSITE" id="PS51321"/>
    </source>
</evidence>
<feature type="transmembrane region" description="Helical" evidence="7">
    <location>
        <begin position="612"/>
        <end position="632"/>
    </location>
</feature>
<dbReference type="PROSITE" id="PS50118">
    <property type="entry name" value="HMG_BOX_2"/>
    <property type="match status" value="1"/>
</dbReference>
<proteinExistence type="predicted"/>
<dbReference type="SUPFAM" id="SSF47095">
    <property type="entry name" value="HMG-box"/>
    <property type="match status" value="1"/>
</dbReference>
<keyword evidence="5" id="KW-0539">Nucleus</keyword>
<dbReference type="SMART" id="SM00398">
    <property type="entry name" value="HMG"/>
    <property type="match status" value="1"/>
</dbReference>
<organism evidence="10">
    <name type="scientific">Cladocopium goreaui</name>
    <dbReference type="NCBI Taxonomy" id="2562237"/>
    <lineage>
        <taxon>Eukaryota</taxon>
        <taxon>Sar</taxon>
        <taxon>Alveolata</taxon>
        <taxon>Dinophyceae</taxon>
        <taxon>Suessiales</taxon>
        <taxon>Symbiodiniaceae</taxon>
        <taxon>Cladocopium</taxon>
    </lineage>
</organism>
<dbReference type="EMBL" id="CAMXCT030001010">
    <property type="protein sequence ID" value="CAL4773004.1"/>
    <property type="molecule type" value="Genomic_DNA"/>
</dbReference>
<dbReference type="InterPro" id="IPR037185">
    <property type="entry name" value="EmrE-like"/>
</dbReference>
<sequence>MAKKSSAKTKKSTKKTSGAQKRVRGKGGRAKHAFMCFSKEKRKDVLAEVGLKDAPENFGAASKALSSAWAKLNEAQRKPFEASALIDRCRKEISELRGAKLKDAKGLDEMASTVKKGVQTLAHLSDTSLAAVLLEALESLDARLGNAGRARLSQTFRGGARAPEVLAACAQLRSAQLGGRLVALLRKWSSVPASQARPTPTSRRTQKVSVPSIEAPPVVMPRGDTALDDSMRSKFVGILMRTVSQTDKACFDACSKIERALFERCGKDPKEYRRRARSLSHNLGSSDGQLLRQVLSGELTAERLVALEGDDLAPEAVKEARKEERERYFRSEGWPTHPRPNWWKRLVEIRMTGAMQVLSNCLTALGLVTQKMVHLQNEKSGKKWANYFRQPWWIAGMSCFLVGQAANIPAMAFAPQTMLSCLGGLALVFNSVYAHLLLGETVKWKEVLVMCTMVVGTVLVVSVTPVSNEKKVYANQIFHSILKPSFLITAGGVVVALICLRVLSKFRPHPMKIIFLGLTCAATGSYSMTFFKCGAEVVSSTTRWWLNAELYALAVVALGIVVIQISSMNQGLRHGDVVIVVPIFFALGLLFSLIQAQLAFGELNDLRGIHHIVMFVTGVLMVIGSTFALLMLHREEEDFETPVDPEQVPLLHRNYNSEPTLKRDHWSVTALSPLGLPGGSVDNIHELSLISVTGPMGVA</sequence>
<comment type="subcellular location">
    <subcellularLocation>
        <location evidence="1">Membrane</location>
        <topology evidence="1">Multi-pass membrane protein</topology>
    </subcellularLocation>
</comment>
<evidence type="ECO:0000256" key="2">
    <source>
        <dbReference type="ARBA" id="ARBA00022692"/>
    </source>
</evidence>
<feature type="transmembrane region" description="Helical" evidence="7">
    <location>
        <begin position="513"/>
        <end position="532"/>
    </location>
</feature>
<keyword evidence="5" id="KW-0238">DNA-binding</keyword>
<feature type="domain" description="TFIIS central" evidence="9">
    <location>
        <begin position="231"/>
        <end position="340"/>
    </location>
</feature>
<dbReference type="EMBL" id="CAMXCT020001010">
    <property type="protein sequence ID" value="CAL1139067.1"/>
    <property type="molecule type" value="Genomic_DNA"/>
</dbReference>
<keyword evidence="2 7" id="KW-0812">Transmembrane</keyword>
<dbReference type="Proteomes" id="UP001152797">
    <property type="component" value="Unassembled WGS sequence"/>
</dbReference>
<dbReference type="GO" id="GO:0015095">
    <property type="term" value="F:magnesium ion transmembrane transporter activity"/>
    <property type="evidence" value="ECO:0007669"/>
    <property type="project" value="InterPro"/>
</dbReference>
<evidence type="ECO:0000313" key="12">
    <source>
        <dbReference type="EMBL" id="CAL4773004.1"/>
    </source>
</evidence>
<dbReference type="PANTHER" id="PTHR12570">
    <property type="match status" value="1"/>
</dbReference>
<dbReference type="CDD" id="cd00084">
    <property type="entry name" value="HMG-box_SF"/>
    <property type="match status" value="1"/>
</dbReference>
<dbReference type="Pfam" id="PF05653">
    <property type="entry name" value="Mg_trans_NIPA"/>
    <property type="match status" value="1"/>
</dbReference>
<comment type="caution">
    <text evidence="10">The sequence shown here is derived from an EMBL/GenBank/DDBJ whole genome shotgun (WGS) entry which is preliminary data.</text>
</comment>
<dbReference type="PANTHER" id="PTHR12570:SF65">
    <property type="entry name" value="MAGNESIUM TRANSPORTER NIPA9-RELATED"/>
    <property type="match status" value="1"/>
</dbReference>
<dbReference type="GO" id="GO:0005634">
    <property type="term" value="C:nucleus"/>
    <property type="evidence" value="ECO:0007669"/>
    <property type="project" value="UniProtKB-UniRule"/>
</dbReference>
<name>A0A9P1C6R4_9DINO</name>
<dbReference type="Pfam" id="PF07500">
    <property type="entry name" value="TFIIS_M"/>
    <property type="match status" value="1"/>
</dbReference>
<dbReference type="AlphaFoldDB" id="A0A9P1C6R4"/>
<dbReference type="InterPro" id="IPR003618">
    <property type="entry name" value="TFIIS_cen_dom"/>
</dbReference>
<feature type="compositionally biased region" description="Basic residues" evidence="6">
    <location>
        <begin position="21"/>
        <end position="30"/>
    </location>
</feature>
<dbReference type="OrthoDB" id="2504919at2759"/>
<dbReference type="SUPFAM" id="SSF46942">
    <property type="entry name" value="Elongation factor TFIIS domain 2"/>
    <property type="match status" value="1"/>
</dbReference>
<dbReference type="GO" id="GO:0003677">
    <property type="term" value="F:DNA binding"/>
    <property type="evidence" value="ECO:0007669"/>
    <property type="project" value="UniProtKB-UniRule"/>
</dbReference>
<dbReference type="GO" id="GO:0006351">
    <property type="term" value="P:DNA-templated transcription"/>
    <property type="evidence" value="ECO:0007669"/>
    <property type="project" value="InterPro"/>
</dbReference>
<dbReference type="GO" id="GO:0016020">
    <property type="term" value="C:membrane"/>
    <property type="evidence" value="ECO:0007669"/>
    <property type="project" value="UniProtKB-SubCell"/>
</dbReference>
<keyword evidence="4 7" id="KW-0472">Membrane</keyword>
<protein>
    <submittedName>
        <fullName evidence="12">Probable magnesium transporter NIPA1</fullName>
    </submittedName>
</protein>
<dbReference type="EMBL" id="CAMXCT010001010">
    <property type="protein sequence ID" value="CAI3985692.1"/>
    <property type="molecule type" value="Genomic_DNA"/>
</dbReference>
<dbReference type="InterPro" id="IPR036910">
    <property type="entry name" value="HMG_box_dom_sf"/>
</dbReference>
<feature type="transmembrane region" description="Helical" evidence="7">
    <location>
        <begin position="544"/>
        <end position="565"/>
    </location>
</feature>
<evidence type="ECO:0000256" key="5">
    <source>
        <dbReference type="PROSITE-ProRule" id="PRU00267"/>
    </source>
</evidence>
<evidence type="ECO:0000313" key="11">
    <source>
        <dbReference type="EMBL" id="CAL1139067.1"/>
    </source>
</evidence>
<dbReference type="Pfam" id="PF09011">
    <property type="entry name" value="HMG_box_2"/>
    <property type="match status" value="1"/>
</dbReference>
<feature type="transmembrane region" description="Helical" evidence="7">
    <location>
        <begin position="486"/>
        <end position="504"/>
    </location>
</feature>
<keyword evidence="13" id="KW-1185">Reference proteome</keyword>
<feature type="transmembrane region" description="Helical" evidence="7">
    <location>
        <begin position="447"/>
        <end position="466"/>
    </location>
</feature>
<evidence type="ECO:0000256" key="1">
    <source>
        <dbReference type="ARBA" id="ARBA00004141"/>
    </source>
</evidence>
<feature type="domain" description="HMG box" evidence="8">
    <location>
        <begin position="27"/>
        <end position="92"/>
    </location>
</feature>
<keyword evidence="3 7" id="KW-1133">Transmembrane helix</keyword>
<evidence type="ECO:0000313" key="13">
    <source>
        <dbReference type="Proteomes" id="UP001152797"/>
    </source>
</evidence>
<dbReference type="InterPro" id="IPR009071">
    <property type="entry name" value="HMG_box_dom"/>
</dbReference>
<feature type="compositionally biased region" description="Basic residues" evidence="6">
    <location>
        <begin position="1"/>
        <end position="14"/>
    </location>
</feature>
<feature type="transmembrane region" description="Helical" evidence="7">
    <location>
        <begin position="392"/>
        <end position="411"/>
    </location>
</feature>
<evidence type="ECO:0000256" key="4">
    <source>
        <dbReference type="ARBA" id="ARBA00023136"/>
    </source>
</evidence>
<feature type="region of interest" description="Disordered" evidence="6">
    <location>
        <begin position="1"/>
        <end position="30"/>
    </location>
</feature>
<feature type="DNA-binding region" description="HMG box" evidence="5">
    <location>
        <begin position="27"/>
        <end position="92"/>
    </location>
</feature>
<dbReference type="Gene3D" id="1.10.472.30">
    <property type="entry name" value="Transcription elongation factor S-II, central domain"/>
    <property type="match status" value="1"/>
</dbReference>
<feature type="transmembrane region" description="Helical" evidence="7">
    <location>
        <begin position="577"/>
        <end position="600"/>
    </location>
</feature>
<dbReference type="InterPro" id="IPR036575">
    <property type="entry name" value="TFIIS_cen_dom_sf"/>
</dbReference>
<evidence type="ECO:0000259" key="8">
    <source>
        <dbReference type="PROSITE" id="PS50118"/>
    </source>
</evidence>
<dbReference type="SMART" id="SM00510">
    <property type="entry name" value="TFS2M"/>
    <property type="match status" value="1"/>
</dbReference>
<feature type="transmembrane region" description="Helical" evidence="7">
    <location>
        <begin position="417"/>
        <end position="438"/>
    </location>
</feature>
<accession>A0A9P1C6R4</accession>
<dbReference type="Gene3D" id="1.10.30.10">
    <property type="entry name" value="High mobility group box domain"/>
    <property type="match status" value="1"/>
</dbReference>
<dbReference type="PROSITE" id="PS51321">
    <property type="entry name" value="TFIIS_CENTRAL"/>
    <property type="match status" value="1"/>
</dbReference>
<reference evidence="10" key="1">
    <citation type="submission" date="2022-10" db="EMBL/GenBank/DDBJ databases">
        <authorList>
            <person name="Chen Y."/>
            <person name="Dougan E. K."/>
            <person name="Chan C."/>
            <person name="Rhodes N."/>
            <person name="Thang M."/>
        </authorList>
    </citation>
    <scope>NUCLEOTIDE SEQUENCE</scope>
</reference>
<evidence type="ECO:0000313" key="10">
    <source>
        <dbReference type="EMBL" id="CAI3985692.1"/>
    </source>
</evidence>
<dbReference type="InterPro" id="IPR008521">
    <property type="entry name" value="Mg_trans_NIPA"/>
</dbReference>
<reference evidence="11" key="2">
    <citation type="submission" date="2024-04" db="EMBL/GenBank/DDBJ databases">
        <authorList>
            <person name="Chen Y."/>
            <person name="Shah S."/>
            <person name="Dougan E. K."/>
            <person name="Thang M."/>
            <person name="Chan C."/>
        </authorList>
    </citation>
    <scope>NUCLEOTIDE SEQUENCE [LARGE SCALE GENOMIC DNA]</scope>
</reference>
<gene>
    <name evidence="10" type="ORF">C1SCF055_LOCUS13113</name>
</gene>
<evidence type="ECO:0000256" key="7">
    <source>
        <dbReference type="SAM" id="Phobius"/>
    </source>
</evidence>